<feature type="region of interest" description="Disordered" evidence="1">
    <location>
        <begin position="1"/>
        <end position="34"/>
    </location>
</feature>
<evidence type="ECO:0000313" key="2">
    <source>
        <dbReference type="EMBL" id="THU81518.1"/>
    </source>
</evidence>
<dbReference type="Proteomes" id="UP000297245">
    <property type="component" value="Unassembled WGS sequence"/>
</dbReference>
<sequence>MTEQAPASTPNPNSNSNTPALTTPIPEFPTEPLRPIPSDHSIRQEPWNILTLRPYHKIGDNEIIHERQQLAIQYAIRGLGMATIENISHLTRSQYKTKVLQDYLSMLDKFLATFKVTDMKPDGPKNNKTVYTLSASGFQELATELDELLNLSSVAKSMRLKGQRVPEIPYWPEGSVGNDYFLANDIEIIALAYKYQ</sequence>
<accession>A0A4S8L0S1</accession>
<evidence type="ECO:0000313" key="3">
    <source>
        <dbReference type="Proteomes" id="UP000297245"/>
    </source>
</evidence>
<reference evidence="2 3" key="1">
    <citation type="journal article" date="2019" name="Nat. Ecol. Evol.">
        <title>Megaphylogeny resolves global patterns of mushroom evolution.</title>
        <authorList>
            <person name="Varga T."/>
            <person name="Krizsan K."/>
            <person name="Foldi C."/>
            <person name="Dima B."/>
            <person name="Sanchez-Garcia M."/>
            <person name="Sanchez-Ramirez S."/>
            <person name="Szollosi G.J."/>
            <person name="Szarkandi J.G."/>
            <person name="Papp V."/>
            <person name="Albert L."/>
            <person name="Andreopoulos W."/>
            <person name="Angelini C."/>
            <person name="Antonin V."/>
            <person name="Barry K.W."/>
            <person name="Bougher N.L."/>
            <person name="Buchanan P."/>
            <person name="Buyck B."/>
            <person name="Bense V."/>
            <person name="Catcheside P."/>
            <person name="Chovatia M."/>
            <person name="Cooper J."/>
            <person name="Damon W."/>
            <person name="Desjardin D."/>
            <person name="Finy P."/>
            <person name="Geml J."/>
            <person name="Haridas S."/>
            <person name="Hughes K."/>
            <person name="Justo A."/>
            <person name="Karasinski D."/>
            <person name="Kautmanova I."/>
            <person name="Kiss B."/>
            <person name="Kocsube S."/>
            <person name="Kotiranta H."/>
            <person name="LaButti K.M."/>
            <person name="Lechner B.E."/>
            <person name="Liimatainen K."/>
            <person name="Lipzen A."/>
            <person name="Lukacs Z."/>
            <person name="Mihaltcheva S."/>
            <person name="Morgado L.N."/>
            <person name="Niskanen T."/>
            <person name="Noordeloos M.E."/>
            <person name="Ohm R.A."/>
            <person name="Ortiz-Santana B."/>
            <person name="Ovrebo C."/>
            <person name="Racz N."/>
            <person name="Riley R."/>
            <person name="Savchenko A."/>
            <person name="Shiryaev A."/>
            <person name="Soop K."/>
            <person name="Spirin V."/>
            <person name="Szebenyi C."/>
            <person name="Tomsovsky M."/>
            <person name="Tulloss R.E."/>
            <person name="Uehling J."/>
            <person name="Grigoriev I.V."/>
            <person name="Vagvolgyi C."/>
            <person name="Papp T."/>
            <person name="Martin F.M."/>
            <person name="Miettinen O."/>
            <person name="Hibbett D.S."/>
            <person name="Nagy L.G."/>
        </authorList>
    </citation>
    <scope>NUCLEOTIDE SEQUENCE [LARGE SCALE GENOMIC DNA]</scope>
    <source>
        <strain evidence="2 3">CBS 962.96</strain>
    </source>
</reference>
<protein>
    <submittedName>
        <fullName evidence="2">Uncharacterized protein</fullName>
    </submittedName>
</protein>
<organism evidence="2 3">
    <name type="scientific">Dendrothele bispora (strain CBS 962.96)</name>
    <dbReference type="NCBI Taxonomy" id="1314807"/>
    <lineage>
        <taxon>Eukaryota</taxon>
        <taxon>Fungi</taxon>
        <taxon>Dikarya</taxon>
        <taxon>Basidiomycota</taxon>
        <taxon>Agaricomycotina</taxon>
        <taxon>Agaricomycetes</taxon>
        <taxon>Agaricomycetidae</taxon>
        <taxon>Agaricales</taxon>
        <taxon>Agaricales incertae sedis</taxon>
        <taxon>Dendrothele</taxon>
    </lineage>
</organism>
<gene>
    <name evidence="2" type="ORF">K435DRAFT_873256</name>
</gene>
<dbReference type="EMBL" id="ML179802">
    <property type="protein sequence ID" value="THU81518.1"/>
    <property type="molecule type" value="Genomic_DNA"/>
</dbReference>
<evidence type="ECO:0000256" key="1">
    <source>
        <dbReference type="SAM" id="MobiDB-lite"/>
    </source>
</evidence>
<dbReference type="AlphaFoldDB" id="A0A4S8L0S1"/>
<keyword evidence="3" id="KW-1185">Reference proteome</keyword>
<feature type="compositionally biased region" description="Low complexity" evidence="1">
    <location>
        <begin position="1"/>
        <end position="24"/>
    </location>
</feature>
<proteinExistence type="predicted"/>
<name>A0A4S8L0S1_DENBC</name>
<dbReference type="OrthoDB" id="3203159at2759"/>